<dbReference type="EMBL" id="BARV01011631">
    <property type="protein sequence ID" value="GAI10299.1"/>
    <property type="molecule type" value="Genomic_DNA"/>
</dbReference>
<evidence type="ECO:0000313" key="1">
    <source>
        <dbReference type="EMBL" id="GAI10299.1"/>
    </source>
</evidence>
<gene>
    <name evidence="1" type="ORF">S06H3_21957</name>
</gene>
<name>X1MV94_9ZZZZ</name>
<protein>
    <submittedName>
        <fullName evidence="1">Uncharacterized protein</fullName>
    </submittedName>
</protein>
<organism evidence="1">
    <name type="scientific">marine sediment metagenome</name>
    <dbReference type="NCBI Taxonomy" id="412755"/>
    <lineage>
        <taxon>unclassified sequences</taxon>
        <taxon>metagenomes</taxon>
        <taxon>ecological metagenomes</taxon>
    </lineage>
</organism>
<reference evidence="1" key="1">
    <citation type="journal article" date="2014" name="Front. Microbiol.">
        <title>High frequency of phylogenetically diverse reductive dehalogenase-homologous genes in deep subseafloor sedimentary metagenomes.</title>
        <authorList>
            <person name="Kawai M."/>
            <person name="Futagami T."/>
            <person name="Toyoda A."/>
            <person name="Takaki Y."/>
            <person name="Nishi S."/>
            <person name="Hori S."/>
            <person name="Arai W."/>
            <person name="Tsubouchi T."/>
            <person name="Morono Y."/>
            <person name="Uchiyama I."/>
            <person name="Ito T."/>
            <person name="Fujiyama A."/>
            <person name="Inagaki F."/>
            <person name="Takami H."/>
        </authorList>
    </citation>
    <scope>NUCLEOTIDE SEQUENCE</scope>
    <source>
        <strain evidence="1">Expedition CK06-06</strain>
    </source>
</reference>
<sequence length="55" mass="5849">MNPVVIVAAAITEAMEQSKPTPPVKGPPLPSKLGIAWPKSKLSEELARAKPGLRF</sequence>
<comment type="caution">
    <text evidence="1">The sequence shown here is derived from an EMBL/GenBank/DDBJ whole genome shotgun (WGS) entry which is preliminary data.</text>
</comment>
<proteinExistence type="predicted"/>
<accession>X1MV94</accession>
<dbReference type="AlphaFoldDB" id="X1MV94"/>